<gene>
    <name evidence="2" type="ORF">BHF71_02740</name>
</gene>
<evidence type="ECO:0000313" key="2">
    <source>
        <dbReference type="EMBL" id="OEF98861.1"/>
    </source>
</evidence>
<evidence type="ECO:0000256" key="1">
    <source>
        <dbReference type="ARBA" id="ARBA00007189"/>
    </source>
</evidence>
<dbReference type="STRING" id="337097.BHF71_02740"/>
<comment type="caution">
    <text evidence="2">The sequence shown here is derived from an EMBL/GenBank/DDBJ whole genome shotgun (WGS) entry which is preliminary data.</text>
</comment>
<name>A0A1D2YT49_9BACI</name>
<dbReference type="RefSeq" id="WP_069657197.1">
    <property type="nucleotide sequence ID" value="NZ_MIJF01000046.1"/>
</dbReference>
<reference evidence="2 3" key="1">
    <citation type="submission" date="2016-09" db="EMBL/GenBank/DDBJ databases">
        <title>Draft genome sequence for the type strain of Vulcanibacillus modesticaldus BR, a strictly anaerobic, moderately thermophilic, and nitrate-reducing bacterium from deep sea-hydrothermal vents of the Mid-Atlantic Ridge.</title>
        <authorList>
            <person name="Abin C.A."/>
            <person name="Hollibaugh J.T."/>
        </authorList>
    </citation>
    <scope>NUCLEOTIDE SEQUENCE [LARGE SCALE GENOMIC DNA]</scope>
    <source>
        <strain evidence="2 3">BR</strain>
    </source>
</reference>
<dbReference type="EMBL" id="MIJF01000046">
    <property type="protein sequence ID" value="OEF98861.1"/>
    <property type="molecule type" value="Genomic_DNA"/>
</dbReference>
<dbReference type="OrthoDB" id="5324142at2"/>
<accession>A0A1D2YT49</accession>
<dbReference type="InterPro" id="IPR016772">
    <property type="entry name" value="UCP020408"/>
</dbReference>
<sequence length="94" mass="10699">MSIVIVGGDHLGNIDKKLYRMGFQSILHIKGRKVSDIKKFIPKQTNVVLVLTDYVNHNLAKKVKERAKENSLPIYFSKRAWSSISTSLQDIKIS</sequence>
<dbReference type="Proteomes" id="UP000243739">
    <property type="component" value="Unassembled WGS sequence"/>
</dbReference>
<comment type="similarity">
    <text evidence="1">Belongs to the UPF0751 family.</text>
</comment>
<keyword evidence="3" id="KW-1185">Reference proteome</keyword>
<proteinExistence type="inferred from homology"/>
<organism evidence="2 3">
    <name type="scientific">Vulcanibacillus modesticaldus</name>
    <dbReference type="NCBI Taxonomy" id="337097"/>
    <lineage>
        <taxon>Bacteria</taxon>
        <taxon>Bacillati</taxon>
        <taxon>Bacillota</taxon>
        <taxon>Bacilli</taxon>
        <taxon>Bacillales</taxon>
        <taxon>Bacillaceae</taxon>
        <taxon>Vulcanibacillus</taxon>
    </lineage>
</organism>
<protein>
    <submittedName>
        <fullName evidence="2">Dihydroorotate dehydrogenase</fullName>
    </submittedName>
</protein>
<evidence type="ECO:0000313" key="3">
    <source>
        <dbReference type="Proteomes" id="UP000243739"/>
    </source>
</evidence>
<dbReference type="AlphaFoldDB" id="A0A1D2YT49"/>
<dbReference type="Pfam" id="PF10087">
    <property type="entry name" value="DUF2325"/>
    <property type="match status" value="1"/>
</dbReference>
<dbReference type="PIRSF" id="PIRSF020408">
    <property type="entry name" value="UCP020408"/>
    <property type="match status" value="1"/>
</dbReference>